<evidence type="ECO:0000313" key="1">
    <source>
        <dbReference type="EMBL" id="PIK59877.1"/>
    </source>
</evidence>
<comment type="caution">
    <text evidence="1">The sequence shown here is derived from an EMBL/GenBank/DDBJ whole genome shotgun (WGS) entry which is preliminary data.</text>
</comment>
<organism evidence="1 2">
    <name type="scientific">Stichopus japonicus</name>
    <name type="common">Sea cucumber</name>
    <dbReference type="NCBI Taxonomy" id="307972"/>
    <lineage>
        <taxon>Eukaryota</taxon>
        <taxon>Metazoa</taxon>
        <taxon>Echinodermata</taxon>
        <taxon>Eleutherozoa</taxon>
        <taxon>Echinozoa</taxon>
        <taxon>Holothuroidea</taxon>
        <taxon>Aspidochirotacea</taxon>
        <taxon>Aspidochirotida</taxon>
        <taxon>Stichopodidae</taxon>
        <taxon>Apostichopus</taxon>
    </lineage>
</organism>
<gene>
    <name evidence="1" type="ORF">BSL78_03173</name>
</gene>
<reference evidence="1 2" key="1">
    <citation type="journal article" date="2017" name="PLoS Biol.">
        <title>The sea cucumber genome provides insights into morphological evolution and visceral regeneration.</title>
        <authorList>
            <person name="Zhang X."/>
            <person name="Sun L."/>
            <person name="Yuan J."/>
            <person name="Sun Y."/>
            <person name="Gao Y."/>
            <person name="Zhang L."/>
            <person name="Li S."/>
            <person name="Dai H."/>
            <person name="Hamel J.F."/>
            <person name="Liu C."/>
            <person name="Yu Y."/>
            <person name="Liu S."/>
            <person name="Lin W."/>
            <person name="Guo K."/>
            <person name="Jin S."/>
            <person name="Xu P."/>
            <person name="Storey K.B."/>
            <person name="Huan P."/>
            <person name="Zhang T."/>
            <person name="Zhou Y."/>
            <person name="Zhang J."/>
            <person name="Lin C."/>
            <person name="Li X."/>
            <person name="Xing L."/>
            <person name="Huo D."/>
            <person name="Sun M."/>
            <person name="Wang L."/>
            <person name="Mercier A."/>
            <person name="Li F."/>
            <person name="Yang H."/>
            <person name="Xiang J."/>
        </authorList>
    </citation>
    <scope>NUCLEOTIDE SEQUENCE [LARGE SCALE GENOMIC DNA]</scope>
    <source>
        <strain evidence="1">Shaxun</strain>
        <tissue evidence="1">Muscle</tissue>
    </source>
</reference>
<dbReference type="OrthoDB" id="2126785at2759"/>
<dbReference type="AlphaFoldDB" id="A0A2G8LHZ8"/>
<protein>
    <submittedName>
        <fullName evidence="1">Uncharacterized protein</fullName>
    </submittedName>
</protein>
<evidence type="ECO:0000313" key="2">
    <source>
        <dbReference type="Proteomes" id="UP000230750"/>
    </source>
</evidence>
<dbReference type="Proteomes" id="UP000230750">
    <property type="component" value="Unassembled WGS sequence"/>
</dbReference>
<proteinExistence type="predicted"/>
<accession>A0A2G8LHZ8</accession>
<keyword evidence="2" id="KW-1185">Reference proteome</keyword>
<name>A0A2G8LHZ8_STIJA</name>
<sequence>MAGNNLEGLFRSLRIQSNDNEDLRNIFDAVVAIYSQWEHQYNDRELQKICLSRMKDMSQIYRHHLRFTQLRIDFADMFTQWAYMYLFMMRHVHIVHYALDVMVQERLIRVNPRGRPGAVCMIGGGPGSDILGLCVFLRKHGCTTPLTSQVDVLDKCIGWNWSWETLQPLLPNYYRYGIPRVSYRQFDYTENKLSLTNQNIVSGAYIITMIKSLSPVAAWLRTVPKSYRRVAAEDACRKFEAQEANYNEFCARVAELMDWQRRHRVRRNMVTLFPKESLFEVAHHLH</sequence>
<dbReference type="EMBL" id="MRZV01000071">
    <property type="protein sequence ID" value="PIK59877.1"/>
    <property type="molecule type" value="Genomic_DNA"/>
</dbReference>